<dbReference type="FunFam" id="3.40.50.620:FF:000460">
    <property type="entry name" value="Tryptophan--tRNA ligase, cytoplasmic"/>
    <property type="match status" value="1"/>
</dbReference>
<accession>A0A8J6A931</accession>
<keyword evidence="9" id="KW-0030">Aminoacyl-tRNA synthetase</keyword>
<dbReference type="InterPro" id="IPR002305">
    <property type="entry name" value="aa-tRNA-synth_Ic"/>
</dbReference>
<dbReference type="PROSITE" id="PS51185">
    <property type="entry name" value="WHEP_TRS_2"/>
    <property type="match status" value="1"/>
</dbReference>
<organism evidence="13 14">
    <name type="scientific">Galemys pyrenaicus</name>
    <name type="common">Iberian desman</name>
    <name type="synonym">Pyrenean desman</name>
    <dbReference type="NCBI Taxonomy" id="202257"/>
    <lineage>
        <taxon>Eukaryota</taxon>
        <taxon>Metazoa</taxon>
        <taxon>Chordata</taxon>
        <taxon>Craniata</taxon>
        <taxon>Vertebrata</taxon>
        <taxon>Euteleostomi</taxon>
        <taxon>Mammalia</taxon>
        <taxon>Eutheria</taxon>
        <taxon>Laurasiatheria</taxon>
        <taxon>Eulipotyphla</taxon>
        <taxon>Talpidae</taxon>
        <taxon>Galemys</taxon>
    </lineage>
</organism>
<keyword evidence="7" id="KW-0067">ATP-binding</keyword>
<keyword evidence="14" id="KW-1185">Reference proteome</keyword>
<evidence type="ECO:0000259" key="12">
    <source>
        <dbReference type="PROSITE" id="PS51185"/>
    </source>
</evidence>
<feature type="domain" description="WHEP-TRS" evidence="12">
    <location>
        <begin position="88"/>
        <end position="150"/>
    </location>
</feature>
<evidence type="ECO:0000256" key="8">
    <source>
        <dbReference type="ARBA" id="ARBA00022917"/>
    </source>
</evidence>
<name>A0A8J6A931_GALPY</name>
<dbReference type="InterPro" id="IPR002306">
    <property type="entry name" value="Trp-tRNA-ligase"/>
</dbReference>
<feature type="region of interest" description="Disordered" evidence="11">
    <location>
        <begin position="144"/>
        <end position="168"/>
    </location>
</feature>
<dbReference type="EC" id="6.1.1.2" evidence="2"/>
<proteinExistence type="inferred from homology"/>
<dbReference type="InterPro" id="IPR009068">
    <property type="entry name" value="uS15_NS1_RNA-bd_sf"/>
</dbReference>
<dbReference type="InterPro" id="IPR000738">
    <property type="entry name" value="WHEP-TRS_dom"/>
</dbReference>
<dbReference type="Pfam" id="PF00458">
    <property type="entry name" value="WHEP-TRS"/>
    <property type="match status" value="1"/>
</dbReference>
<evidence type="ECO:0000256" key="2">
    <source>
        <dbReference type="ARBA" id="ARBA00013161"/>
    </source>
</evidence>
<dbReference type="GO" id="GO:0005524">
    <property type="term" value="F:ATP binding"/>
    <property type="evidence" value="ECO:0007669"/>
    <property type="project" value="UniProtKB-KW"/>
</dbReference>
<dbReference type="GO" id="GO:0005737">
    <property type="term" value="C:cytoplasm"/>
    <property type="evidence" value="ECO:0007669"/>
    <property type="project" value="TreeGrafter"/>
</dbReference>
<evidence type="ECO:0000256" key="5">
    <source>
        <dbReference type="ARBA" id="ARBA00022598"/>
    </source>
</evidence>
<sequence length="688" mass="75172">MRVRKEPEVTGSRAARQAGADRRGAHGRSRVPGPSRPQPAAHRTHRKRSVLRAAGDPHSAAQSRSAGSEAANQSATSSAPPAGGQPMRVQEDRKSLRPDGVSTDAEEAERAALTGPARPEEIDSAVKMLLSLKTSYKAATGEEYKADCPPGHPAPAGNGPGASEAGEDFVDPWTVQTSSAKGIDYDKLIGTSGDSLAFTVRFGSSKIDKELINRIERATGQRPHRFLRRGIFFSHRDMNQVLDAYENKKPFYLYTGRGPSSEAMHVGHLIPFIFTKWLQDVFNVPLVIQMTDDEKYLWKDLTLDQAHGYAVENAKDIIACGFDINKTFIFSDLDYMGAGHTKASTRRGWGEQPGLHARGHPDSSAELPSLSPPECENCAGFGARGAWLRVQLLCPPGLWHDPYALRLGRLERGGPATTRDGGAQSSSGFYRNVVKIQKHVTFNQVKGIFGFTDSDSIGKISFPAIQAAPSFSNSFPQIFQDRTDIQCLIPCAIDQDPYFRMTRDVAPRIGYPKPALLHSTFFPALQGAQTKMSASDPNSSIFLTDTAKQIKSKVSAASGAASGRAGLSEKPGSVPARRAHGISGLVLAVNKHAFSGGRDTIEEHRQLGGNCDVDVSFMYLTFFLEDDDKLEQIRKDYTSGAMLTGELKKELVDVLQPLIAEHQARRQAVTDEIVKEFMTPRKLFYDFQ</sequence>
<keyword evidence="5 13" id="KW-0436">Ligase</keyword>
<dbReference type="Gene3D" id="1.10.240.10">
    <property type="entry name" value="Tyrosyl-Transfer RNA Synthetase"/>
    <property type="match status" value="2"/>
</dbReference>
<dbReference type="SUPFAM" id="SSF52374">
    <property type="entry name" value="Nucleotidylyl transferase"/>
    <property type="match status" value="1"/>
</dbReference>
<evidence type="ECO:0000256" key="3">
    <source>
        <dbReference type="ARBA" id="ARBA00013782"/>
    </source>
</evidence>
<comment type="caution">
    <text evidence="13">The sequence shown here is derived from an EMBL/GenBank/DDBJ whole genome shotgun (WGS) entry which is preliminary data.</text>
</comment>
<feature type="compositionally biased region" description="Low complexity" evidence="11">
    <location>
        <begin position="154"/>
        <end position="164"/>
    </location>
</feature>
<evidence type="ECO:0000256" key="4">
    <source>
        <dbReference type="ARBA" id="ARBA00022553"/>
    </source>
</evidence>
<dbReference type="EMBL" id="JAGFMF010011747">
    <property type="protein sequence ID" value="KAG8514422.1"/>
    <property type="molecule type" value="Genomic_DNA"/>
</dbReference>
<dbReference type="PANTHER" id="PTHR10055">
    <property type="entry name" value="TRYPTOPHANYL-TRNA SYNTHETASE"/>
    <property type="match status" value="1"/>
</dbReference>
<dbReference type="AlphaFoldDB" id="A0A8J6A931"/>
<comment type="similarity">
    <text evidence="1">Belongs to the class-I aminoacyl-tRNA synthetase family.</text>
</comment>
<keyword evidence="6" id="KW-0547">Nucleotide-binding</keyword>
<evidence type="ECO:0000256" key="10">
    <source>
        <dbReference type="ARBA" id="ARBA00030268"/>
    </source>
</evidence>
<dbReference type="Proteomes" id="UP000700334">
    <property type="component" value="Unassembled WGS sequence"/>
</dbReference>
<evidence type="ECO:0000256" key="6">
    <source>
        <dbReference type="ARBA" id="ARBA00022741"/>
    </source>
</evidence>
<dbReference type="CDD" id="cd00806">
    <property type="entry name" value="TrpRS_core"/>
    <property type="match status" value="1"/>
</dbReference>
<dbReference type="PANTHER" id="PTHR10055:SF1">
    <property type="entry name" value="TRYPTOPHAN--TRNA LIGASE, CYTOPLASMIC"/>
    <property type="match status" value="1"/>
</dbReference>
<dbReference type="Pfam" id="PF00579">
    <property type="entry name" value="tRNA-synt_1b"/>
    <property type="match status" value="1"/>
</dbReference>
<keyword evidence="4" id="KW-0597">Phosphoprotein</keyword>
<dbReference type="Gene3D" id="1.10.287.10">
    <property type="entry name" value="S15/NS1, RNA-binding"/>
    <property type="match status" value="1"/>
</dbReference>
<dbReference type="Gene3D" id="3.40.50.620">
    <property type="entry name" value="HUPs"/>
    <property type="match status" value="2"/>
</dbReference>
<dbReference type="GO" id="GO:0004830">
    <property type="term" value="F:tryptophan-tRNA ligase activity"/>
    <property type="evidence" value="ECO:0007669"/>
    <property type="project" value="UniProtKB-EC"/>
</dbReference>
<feature type="region of interest" description="Disordered" evidence="11">
    <location>
        <begin position="1"/>
        <end position="119"/>
    </location>
</feature>
<dbReference type="PRINTS" id="PR01039">
    <property type="entry name" value="TRNASYNTHTRP"/>
</dbReference>
<evidence type="ECO:0000256" key="11">
    <source>
        <dbReference type="SAM" id="MobiDB-lite"/>
    </source>
</evidence>
<evidence type="ECO:0000313" key="14">
    <source>
        <dbReference type="Proteomes" id="UP000700334"/>
    </source>
</evidence>
<reference evidence="13" key="1">
    <citation type="journal article" date="2021" name="Evol. Appl.">
        <title>The genome of the Pyrenean desman and the effects of bottlenecks and inbreeding on the genomic landscape of an endangered species.</title>
        <authorList>
            <person name="Escoda L."/>
            <person name="Castresana J."/>
        </authorList>
    </citation>
    <scope>NUCLEOTIDE SEQUENCE</scope>
    <source>
        <strain evidence="13">IBE-C5619</strain>
    </source>
</reference>
<evidence type="ECO:0000256" key="7">
    <source>
        <dbReference type="ARBA" id="ARBA00022840"/>
    </source>
</evidence>
<dbReference type="InterPro" id="IPR001412">
    <property type="entry name" value="aa-tRNA-synth_I_CS"/>
</dbReference>
<protein>
    <recommendedName>
        <fullName evidence="3">Tryptophan--tRNA ligase, cytoplasmic</fullName>
        <ecNumber evidence="2">6.1.1.2</ecNumber>
    </recommendedName>
    <alternativeName>
        <fullName evidence="10">Tryptophanyl-tRNA synthetase</fullName>
    </alternativeName>
</protein>
<feature type="compositionally biased region" description="Polar residues" evidence="11">
    <location>
        <begin position="60"/>
        <end position="79"/>
    </location>
</feature>
<dbReference type="FunFam" id="3.40.50.620:FF:000654">
    <property type="entry name" value="Protein CBR-WARS-1"/>
    <property type="match status" value="1"/>
</dbReference>
<dbReference type="FunFam" id="1.10.240.10:FF:000003">
    <property type="entry name" value="Tryptophan--tRNA ligase, cytoplasmic"/>
    <property type="match status" value="1"/>
</dbReference>
<dbReference type="SUPFAM" id="SSF47060">
    <property type="entry name" value="S15/NS1 RNA-binding domain"/>
    <property type="match status" value="1"/>
</dbReference>
<dbReference type="PROSITE" id="PS00178">
    <property type="entry name" value="AA_TRNA_LIGASE_I"/>
    <property type="match status" value="1"/>
</dbReference>
<dbReference type="SMART" id="SM00991">
    <property type="entry name" value="WHEP-TRS"/>
    <property type="match status" value="1"/>
</dbReference>
<evidence type="ECO:0000313" key="13">
    <source>
        <dbReference type="EMBL" id="KAG8514422.1"/>
    </source>
</evidence>
<evidence type="ECO:0000256" key="1">
    <source>
        <dbReference type="ARBA" id="ARBA00005594"/>
    </source>
</evidence>
<dbReference type="InterPro" id="IPR014729">
    <property type="entry name" value="Rossmann-like_a/b/a_fold"/>
</dbReference>
<feature type="region of interest" description="Disordered" evidence="11">
    <location>
        <begin position="344"/>
        <end position="368"/>
    </location>
</feature>
<keyword evidence="8" id="KW-0648">Protein biosynthesis</keyword>
<evidence type="ECO:0000256" key="9">
    <source>
        <dbReference type="ARBA" id="ARBA00023146"/>
    </source>
</evidence>
<dbReference type="OrthoDB" id="10261385at2759"/>
<gene>
    <name evidence="13" type="ORF">J0S82_003298</name>
</gene>
<dbReference type="GO" id="GO:0006436">
    <property type="term" value="P:tryptophanyl-tRNA aminoacylation"/>
    <property type="evidence" value="ECO:0007669"/>
    <property type="project" value="InterPro"/>
</dbReference>